<dbReference type="Proteomes" id="UP000769528">
    <property type="component" value="Unassembled WGS sequence"/>
</dbReference>
<gene>
    <name evidence="2" type="ORF">WICMUC_005427</name>
</gene>
<evidence type="ECO:0000256" key="1">
    <source>
        <dbReference type="SAM" id="Phobius"/>
    </source>
</evidence>
<accession>A0A9P8P8C8</accession>
<organism evidence="2 3">
    <name type="scientific">Wickerhamomyces mucosus</name>
    <dbReference type="NCBI Taxonomy" id="1378264"/>
    <lineage>
        <taxon>Eukaryota</taxon>
        <taxon>Fungi</taxon>
        <taxon>Dikarya</taxon>
        <taxon>Ascomycota</taxon>
        <taxon>Saccharomycotina</taxon>
        <taxon>Saccharomycetes</taxon>
        <taxon>Phaffomycetales</taxon>
        <taxon>Wickerhamomycetaceae</taxon>
        <taxon>Wickerhamomyces</taxon>
    </lineage>
</organism>
<dbReference type="EMBL" id="JAEUBF010001392">
    <property type="protein sequence ID" value="KAH3667080.1"/>
    <property type="molecule type" value="Genomic_DNA"/>
</dbReference>
<reference evidence="2" key="2">
    <citation type="submission" date="2021-01" db="EMBL/GenBank/DDBJ databases">
        <authorList>
            <person name="Schikora-Tamarit M.A."/>
        </authorList>
    </citation>
    <scope>NUCLEOTIDE SEQUENCE</scope>
    <source>
        <strain evidence="2">CBS6341</strain>
    </source>
</reference>
<feature type="transmembrane region" description="Helical" evidence="1">
    <location>
        <begin position="12"/>
        <end position="36"/>
    </location>
</feature>
<evidence type="ECO:0000313" key="3">
    <source>
        <dbReference type="Proteomes" id="UP000769528"/>
    </source>
</evidence>
<keyword evidence="1" id="KW-0812">Transmembrane</keyword>
<keyword evidence="1" id="KW-0472">Membrane</keyword>
<protein>
    <submittedName>
        <fullName evidence="2">Uncharacterized protein</fullName>
    </submittedName>
</protein>
<comment type="caution">
    <text evidence="2">The sequence shown here is derived from an EMBL/GenBank/DDBJ whole genome shotgun (WGS) entry which is preliminary data.</text>
</comment>
<keyword evidence="3" id="KW-1185">Reference proteome</keyword>
<reference evidence="2" key="1">
    <citation type="journal article" date="2021" name="Open Biol.">
        <title>Shared evolutionary footprints suggest mitochondrial oxidative damage underlies multiple complex I losses in fungi.</title>
        <authorList>
            <person name="Schikora-Tamarit M.A."/>
            <person name="Marcet-Houben M."/>
            <person name="Nosek J."/>
            <person name="Gabaldon T."/>
        </authorList>
    </citation>
    <scope>NUCLEOTIDE SEQUENCE</scope>
    <source>
        <strain evidence="2">CBS6341</strain>
    </source>
</reference>
<keyword evidence="1" id="KW-1133">Transmembrane helix</keyword>
<evidence type="ECO:0000313" key="2">
    <source>
        <dbReference type="EMBL" id="KAH3667080.1"/>
    </source>
</evidence>
<proteinExistence type="predicted"/>
<name>A0A9P8P8C8_9ASCO</name>
<dbReference type="AlphaFoldDB" id="A0A9P8P8C8"/>
<sequence>MFIGKTTVPKIVILPNTSLVSLFTLVMSILICAKYIPISDLGATSHCSLHLLAKPLITSGLEPSKRNNDITRLRDSPTLFNMSPFFFHSIIFEEVDLVEFVDIDLNDRLSSNTDSRREFIFSTKSYSSSDPSESSESLSFPGCIFKIASSIELTSSSIDSIIGPKASVISSIKA</sequence>